<protein>
    <recommendedName>
        <fullName evidence="3">DUF4297 domain-containing protein</fullName>
    </recommendedName>
</protein>
<dbReference type="SUPFAM" id="SSF52540">
    <property type="entry name" value="P-loop containing nucleoside triphosphate hydrolases"/>
    <property type="match status" value="1"/>
</dbReference>
<dbReference type="InterPro" id="IPR027417">
    <property type="entry name" value="P-loop_NTPase"/>
</dbReference>
<evidence type="ECO:0000313" key="1">
    <source>
        <dbReference type="EMBL" id="KCZ52936.1"/>
    </source>
</evidence>
<gene>
    <name evidence="1" type="ORF">HY29_17800</name>
</gene>
<evidence type="ECO:0000313" key="2">
    <source>
        <dbReference type="Proteomes" id="UP000027037"/>
    </source>
</evidence>
<dbReference type="STRING" id="1280946.HY29_17800"/>
<accession>A0A062TXY9</accession>
<dbReference type="RefSeq" id="WP_034798079.1">
    <property type="nucleotide sequence ID" value="NZ_AWFF01000061.1"/>
</dbReference>
<organism evidence="1 2">
    <name type="scientific">Hyphomonas beringensis</name>
    <dbReference type="NCBI Taxonomy" id="1280946"/>
    <lineage>
        <taxon>Bacteria</taxon>
        <taxon>Pseudomonadati</taxon>
        <taxon>Pseudomonadota</taxon>
        <taxon>Alphaproteobacteria</taxon>
        <taxon>Hyphomonadales</taxon>
        <taxon>Hyphomonadaceae</taxon>
        <taxon>Hyphomonas</taxon>
    </lineage>
</organism>
<reference evidence="1 2" key="1">
    <citation type="journal article" date="2014" name="Antonie Van Leeuwenhoek">
        <title>Hyphomonas beringensis sp. nov. and Hyphomonas chukchiensis sp. nov., isolated from surface seawater of the Bering Sea and Chukchi Sea.</title>
        <authorList>
            <person name="Li C."/>
            <person name="Lai Q."/>
            <person name="Li G."/>
            <person name="Dong C."/>
            <person name="Wang J."/>
            <person name="Liao Y."/>
            <person name="Shao Z."/>
        </authorList>
    </citation>
    <scope>NUCLEOTIDE SEQUENCE [LARGE SCALE GENOMIC DNA]</scope>
    <source>
        <strain evidence="1 2">25B14_1</strain>
    </source>
</reference>
<evidence type="ECO:0008006" key="3">
    <source>
        <dbReference type="Google" id="ProtNLM"/>
    </source>
</evidence>
<sequence>MSKRPKKKNGPAAGSNAGRGFRYQDRVGALFLARMFVERADFDAVVPEGSDDFELRRADHVTLVDTKANRPGARTRTADEDRSALVKLWKRALRPNVRASDYWLVVERTFEENVDRISGNELFSASPSENAGKSTILIERDPARSANELLTSHKGLTPLAADLVTLAFAREVGKLADVNGPLTLSDRKSITLTEVEGIASRVLRAVDAERLNKIISMGVLSPVDFLTPVLDDGFYLGVDVQPGHFAAGLALDRPEATASVRQAFGRTRVVVVTGPSGAGKSGLMWNAVISERAGRRWFSVNSSALPNPEVLSAFFAAYAGTPVGLVVDDIGRGKLQIWDALRSFCATEPDVLMIGSMRTEDTALLVERHKISEVKAAGDKNLARSLWSELRSREQTQWPGWEEPWDRSEGLLLEYGHILTQGDRLEAVILDQIRRRLSEKRDPELAILNIAAPIAAHRGSVSLNVLRERLGLNRAEMSRALERLICEHLIRLNEAGTEISGLHALRAGAICHALEEIGYSTGSEQAVAAISCASSQTLEPVVYGLISTHVTERDAATSALTARVSGNHSLADAASAIRGLRSADNTLAARDWLQTLAHAGLPKKAATICAMLGTLPGNDMPDIREMQKLAEYGRGLYHAVDNCRTPVELVDAAISTIEATASEAAEDYTVVLSALIRAPLDENEIARLVAARPPLELMSIEDVVSLFDAAESVDARITAGWATRGAGANDQDLIARLESETPFALPITTEQTADGKIVHGDIFEAALLDGENPNDRLVQHCDAILRLVPDAKFAHVRLVAPDGAKSLHLDAEKRIPRENAPPHAFASANRRVIDAVAREVGAPSWSDYLSRGEELAKRGYSAFSKLLDDNYARRFDQSTLDELNDVVGACDDLIAPAEPPKINDGADASNSGRHLTPLQNLIFELNGRFRADIANLPKDAARIAVRARDLIERCENASGEPWQLVRSDPPEVLTAIERLLRNIEIVALEAVASKKDPRLRWPKANNKPKGAFELAARGSRASFRTRLDEQRRALELLVAHELPGAAVIAPTSDDGVLWRTRFIATFPLMNFDALQTWTTNARDIGERIRSKLSAEDDVCLVPVLNGSAIPDFAYQISRATPGSMVGKTLEAAGITNLLAPPDSNLLARLPVNSVFIPSELAVVFRALRDIEGVLKFGLGVDDRPAPERRRVEEALEQIEGHGTRLLELSANISHPVVEALRSVVDHIRSDSQEELVLEGELSSSGLHHLTQLLIFHLTEVSR</sequence>
<name>A0A062TXY9_9PROT</name>
<proteinExistence type="predicted"/>
<dbReference type="EMBL" id="AWFF01000061">
    <property type="protein sequence ID" value="KCZ52936.1"/>
    <property type="molecule type" value="Genomic_DNA"/>
</dbReference>
<dbReference type="PATRIC" id="fig|1280946.3.peg.2839"/>
<dbReference type="OrthoDB" id="3880322at2"/>
<comment type="caution">
    <text evidence="1">The sequence shown here is derived from an EMBL/GenBank/DDBJ whole genome shotgun (WGS) entry which is preliminary data.</text>
</comment>
<dbReference type="Proteomes" id="UP000027037">
    <property type="component" value="Unassembled WGS sequence"/>
</dbReference>
<dbReference type="eggNOG" id="COG1373">
    <property type="taxonomic scope" value="Bacteria"/>
</dbReference>
<keyword evidence="2" id="KW-1185">Reference proteome</keyword>
<dbReference type="AlphaFoldDB" id="A0A062TXY9"/>